<keyword evidence="1 5" id="KW-0489">Methyltransferase</keyword>
<evidence type="ECO:0000313" key="6">
    <source>
        <dbReference type="Proteomes" id="UP001378188"/>
    </source>
</evidence>
<dbReference type="SUPFAM" id="SSF53335">
    <property type="entry name" value="S-adenosyl-L-methionine-dependent methyltransferases"/>
    <property type="match status" value="1"/>
</dbReference>
<feature type="compositionally biased region" description="Polar residues" evidence="3">
    <location>
        <begin position="302"/>
        <end position="312"/>
    </location>
</feature>
<gene>
    <name evidence="5" type="ORF">V3328_02475</name>
</gene>
<name>A0AAW9REL1_9HYPH</name>
<evidence type="ECO:0000256" key="3">
    <source>
        <dbReference type="SAM" id="MobiDB-lite"/>
    </source>
</evidence>
<evidence type="ECO:0000313" key="5">
    <source>
        <dbReference type="EMBL" id="MEJ8570325.1"/>
    </source>
</evidence>
<dbReference type="GO" id="GO:0008757">
    <property type="term" value="F:S-adenosylmethionine-dependent methyltransferase activity"/>
    <property type="evidence" value="ECO:0007669"/>
    <property type="project" value="InterPro"/>
</dbReference>
<dbReference type="Proteomes" id="UP001378188">
    <property type="component" value="Unassembled WGS sequence"/>
</dbReference>
<dbReference type="GO" id="GO:0032259">
    <property type="term" value="P:methylation"/>
    <property type="evidence" value="ECO:0007669"/>
    <property type="project" value="UniProtKB-KW"/>
</dbReference>
<comment type="caution">
    <text evidence="5">The sequence shown here is derived from an EMBL/GenBank/DDBJ whole genome shotgun (WGS) entry which is preliminary data.</text>
</comment>
<dbReference type="Gene3D" id="3.40.50.150">
    <property type="entry name" value="Vaccinia Virus protein VP39"/>
    <property type="match status" value="1"/>
</dbReference>
<dbReference type="RefSeq" id="WP_340328055.1">
    <property type="nucleotide sequence ID" value="NZ_JAZHOF010000001.1"/>
</dbReference>
<evidence type="ECO:0000259" key="4">
    <source>
        <dbReference type="Pfam" id="PF08241"/>
    </source>
</evidence>
<organism evidence="5 6">
    <name type="scientific">Microbaculum marinum</name>
    <dbReference type="NCBI Taxonomy" id="1764581"/>
    <lineage>
        <taxon>Bacteria</taxon>
        <taxon>Pseudomonadati</taxon>
        <taxon>Pseudomonadota</taxon>
        <taxon>Alphaproteobacteria</taxon>
        <taxon>Hyphomicrobiales</taxon>
        <taxon>Tepidamorphaceae</taxon>
        <taxon>Microbaculum</taxon>
    </lineage>
</organism>
<feature type="domain" description="Methyltransferase type 11" evidence="4">
    <location>
        <begin position="64"/>
        <end position="151"/>
    </location>
</feature>
<keyword evidence="2" id="KW-0808">Transferase</keyword>
<reference evidence="5 6" key="1">
    <citation type="submission" date="2024-02" db="EMBL/GenBank/DDBJ databases">
        <title>Genome analysis and characterization of Microbaculum marinisediminis sp. nov., isolated from marine sediment.</title>
        <authorList>
            <person name="Du Z.-J."/>
            <person name="Ye Y.-Q."/>
            <person name="Zhang Z.-R."/>
            <person name="Yuan S.-M."/>
            <person name="Zhang X.-Y."/>
        </authorList>
    </citation>
    <scope>NUCLEOTIDE SEQUENCE [LARGE SCALE GENOMIC DNA]</scope>
    <source>
        <strain evidence="5 6">SDUM1044001</strain>
    </source>
</reference>
<dbReference type="EMBL" id="JAZHOF010000001">
    <property type="protein sequence ID" value="MEJ8570325.1"/>
    <property type="molecule type" value="Genomic_DNA"/>
</dbReference>
<dbReference type="InterPro" id="IPR050602">
    <property type="entry name" value="Malonyl-ACP_OMT"/>
</dbReference>
<evidence type="ECO:0000256" key="2">
    <source>
        <dbReference type="ARBA" id="ARBA00022679"/>
    </source>
</evidence>
<keyword evidence="6" id="KW-1185">Reference proteome</keyword>
<dbReference type="InterPro" id="IPR029063">
    <property type="entry name" value="SAM-dependent_MTases_sf"/>
</dbReference>
<protein>
    <submittedName>
        <fullName evidence="5">Methyltransferase domain-containing protein</fullName>
    </submittedName>
</protein>
<sequence>MVSNPPPRPDRPGDVHRLFDRDLIRSRRARMASRLPEADFLLEEASNGLADRLAAVSRHFPLALDLGSHDGRLARAAAASGKVGALVSSESCLPLLDRLAGVRVAADEEALPFADESLDLVLSGLSLQWVNDLPGALVQIRRALRPDGLFLGALLGGDSLKELRGVLVEAESTVSGGISPRVAPFVEIRDAGALLQRAGFALPVVDSDTLTVRYGNPLRLLDDLRLMGWSNALIERSRSPLRRDVLFRAMDLYAQRHADPDGRVRATFEVIYLSGWAPDPSQQKPLRPGSARMRLADALGTSEHSTGESPSGSGAPRKD</sequence>
<accession>A0AAW9REL1</accession>
<dbReference type="AlphaFoldDB" id="A0AAW9REL1"/>
<dbReference type="InterPro" id="IPR013216">
    <property type="entry name" value="Methyltransf_11"/>
</dbReference>
<dbReference type="PANTHER" id="PTHR13090">
    <property type="entry name" value="ARGININE-HYDROXYLASE NDUFAF5, MITOCHONDRIAL"/>
    <property type="match status" value="1"/>
</dbReference>
<proteinExistence type="predicted"/>
<feature type="region of interest" description="Disordered" evidence="3">
    <location>
        <begin position="279"/>
        <end position="319"/>
    </location>
</feature>
<evidence type="ECO:0000256" key="1">
    <source>
        <dbReference type="ARBA" id="ARBA00022603"/>
    </source>
</evidence>
<dbReference type="Pfam" id="PF08241">
    <property type="entry name" value="Methyltransf_11"/>
    <property type="match status" value="1"/>
</dbReference>
<dbReference type="PANTHER" id="PTHR13090:SF1">
    <property type="entry name" value="ARGININE-HYDROXYLASE NDUFAF5, MITOCHONDRIAL"/>
    <property type="match status" value="1"/>
</dbReference>